<dbReference type="Proteomes" id="UP000198796">
    <property type="component" value="Unassembled WGS sequence"/>
</dbReference>
<evidence type="ECO:0000313" key="2">
    <source>
        <dbReference type="Proteomes" id="UP000198796"/>
    </source>
</evidence>
<dbReference type="AlphaFoldDB" id="A0A1I0X4P8"/>
<organism evidence="1 2">
    <name type="scientific">Poseidonocella pacifica</name>
    <dbReference type="NCBI Taxonomy" id="871651"/>
    <lineage>
        <taxon>Bacteria</taxon>
        <taxon>Pseudomonadati</taxon>
        <taxon>Pseudomonadota</taxon>
        <taxon>Alphaproteobacteria</taxon>
        <taxon>Rhodobacterales</taxon>
        <taxon>Roseobacteraceae</taxon>
        <taxon>Poseidonocella</taxon>
    </lineage>
</organism>
<evidence type="ECO:0008006" key="3">
    <source>
        <dbReference type="Google" id="ProtNLM"/>
    </source>
</evidence>
<sequence>MADDLNSMLEPGMLVRHPGAPEWGVGQVQSRIDGKTTVNFREAGKVVIDGTRVMLEPVFDT</sequence>
<dbReference type="STRING" id="871651.SAMN05421688_1814"/>
<dbReference type="Pfam" id="PF12073">
    <property type="entry name" value="DUF3553"/>
    <property type="match status" value="1"/>
</dbReference>
<protein>
    <recommendedName>
        <fullName evidence="3">DUF3553 domain-containing protein</fullName>
    </recommendedName>
</protein>
<reference evidence="1 2" key="1">
    <citation type="submission" date="2016-10" db="EMBL/GenBank/DDBJ databases">
        <authorList>
            <person name="de Groot N.N."/>
        </authorList>
    </citation>
    <scope>NUCLEOTIDE SEQUENCE [LARGE SCALE GENOMIC DNA]</scope>
    <source>
        <strain evidence="1 2">DSM 29316</strain>
    </source>
</reference>
<accession>A0A1I0X4P8</accession>
<dbReference type="EMBL" id="FOJU01000003">
    <property type="protein sequence ID" value="SFA95308.1"/>
    <property type="molecule type" value="Genomic_DNA"/>
</dbReference>
<proteinExistence type="predicted"/>
<gene>
    <name evidence="1" type="ORF">SAMN05421688_1814</name>
</gene>
<keyword evidence="2" id="KW-1185">Reference proteome</keyword>
<dbReference type="InterPro" id="IPR021938">
    <property type="entry name" value="DUF3553"/>
</dbReference>
<name>A0A1I0X4P8_9RHOB</name>
<evidence type="ECO:0000313" key="1">
    <source>
        <dbReference type="EMBL" id="SFA95308.1"/>
    </source>
</evidence>